<evidence type="ECO:0000313" key="3">
    <source>
        <dbReference type="Proteomes" id="UP001199424"/>
    </source>
</evidence>
<dbReference type="EMBL" id="JAJEQC010000002">
    <property type="protein sequence ID" value="MCC2135913.1"/>
    <property type="molecule type" value="Genomic_DNA"/>
</dbReference>
<comment type="caution">
    <text evidence="2">The sequence shown here is derived from an EMBL/GenBank/DDBJ whole genome shotgun (WGS) entry which is preliminary data.</text>
</comment>
<dbReference type="Proteomes" id="UP001199424">
    <property type="component" value="Unassembled WGS sequence"/>
</dbReference>
<dbReference type="AlphaFoldDB" id="A0AAE3AKZ6"/>
<dbReference type="InterPro" id="IPR000182">
    <property type="entry name" value="GNAT_dom"/>
</dbReference>
<dbReference type="CDD" id="cd04301">
    <property type="entry name" value="NAT_SF"/>
    <property type="match status" value="1"/>
</dbReference>
<reference evidence="2" key="1">
    <citation type="submission" date="2021-10" db="EMBL/GenBank/DDBJ databases">
        <title>Anaerobic single-cell dispensing facilitates the cultivation of human gut bacteria.</title>
        <authorList>
            <person name="Afrizal A."/>
        </authorList>
    </citation>
    <scope>NUCLEOTIDE SEQUENCE</scope>
    <source>
        <strain evidence="2">CLA-AA-H250</strain>
    </source>
</reference>
<dbReference type="RefSeq" id="WP_308448509.1">
    <property type="nucleotide sequence ID" value="NZ_JAJEQC010000002.1"/>
</dbReference>
<dbReference type="PROSITE" id="PS51186">
    <property type="entry name" value="GNAT"/>
    <property type="match status" value="1"/>
</dbReference>
<proteinExistence type="predicted"/>
<accession>A0AAE3AKZ6</accession>
<protein>
    <submittedName>
        <fullName evidence="2">GNAT family N-acetyltransferase</fullName>
    </submittedName>
</protein>
<dbReference type="Gene3D" id="3.40.630.30">
    <property type="match status" value="1"/>
</dbReference>
<dbReference type="InterPro" id="IPR016181">
    <property type="entry name" value="Acyl_CoA_acyltransferase"/>
</dbReference>
<dbReference type="SUPFAM" id="SSF55729">
    <property type="entry name" value="Acyl-CoA N-acyltransferases (Nat)"/>
    <property type="match status" value="1"/>
</dbReference>
<dbReference type="Pfam" id="PF00583">
    <property type="entry name" value="Acetyltransf_1"/>
    <property type="match status" value="1"/>
</dbReference>
<evidence type="ECO:0000259" key="1">
    <source>
        <dbReference type="PROSITE" id="PS51186"/>
    </source>
</evidence>
<gene>
    <name evidence="2" type="ORF">LKD31_02645</name>
</gene>
<organism evidence="2 3">
    <name type="scientific">Hominenteromicrobium mulieris</name>
    <dbReference type="NCBI Taxonomy" id="2885357"/>
    <lineage>
        <taxon>Bacteria</taxon>
        <taxon>Bacillati</taxon>
        <taxon>Bacillota</taxon>
        <taxon>Clostridia</taxon>
        <taxon>Eubacteriales</taxon>
        <taxon>Oscillospiraceae</taxon>
        <taxon>Hominenteromicrobium</taxon>
    </lineage>
</organism>
<dbReference type="GO" id="GO:0016747">
    <property type="term" value="F:acyltransferase activity, transferring groups other than amino-acyl groups"/>
    <property type="evidence" value="ECO:0007669"/>
    <property type="project" value="InterPro"/>
</dbReference>
<sequence>MAVTFIKVTEEEQIEKIAEIAAPIWHETYDCINGVASTDYMIEKFQSVPAIHRQMESEGYVYYMMLDDGVPAGFIGLVPHKEGKMFLSKLYVSAAHRSRGLPRAAFDFIETLCQAEKLPAIYLTVNKKNFHAIEVYKYFGFHQTDAVVTDIGSGFVMNDYIMQKDL</sequence>
<name>A0AAE3AKZ6_9FIRM</name>
<feature type="domain" description="N-acetyltransferase" evidence="1">
    <location>
        <begin position="3"/>
        <end position="166"/>
    </location>
</feature>
<keyword evidence="3" id="KW-1185">Reference proteome</keyword>
<evidence type="ECO:0000313" key="2">
    <source>
        <dbReference type="EMBL" id="MCC2135913.1"/>
    </source>
</evidence>